<proteinExistence type="predicted"/>
<feature type="compositionally biased region" description="Polar residues" evidence="1">
    <location>
        <begin position="634"/>
        <end position="656"/>
    </location>
</feature>
<sequence length="656" mass="73625">NKMSFYFQSREWMDQRIDPESNQVSEIFLGGVDAFIQFACNQEDYKERETLLCPCARCKNVKQREARVVARHLFLYGFKGNYYFWTSHGEKFNDLGESSGANHSTGEEKMLETHIWNAYEDHHQNIPEGESMVNAQLVDNTVLQTFMMLNCETFAPYERMFEEYMTRSIPDITPVAMQKAKDTNFAEWCKDYDDRRDQVAESSLLRVETHVVDDVSDYDLAPVNPPNDEYVSDVEICLSLFLDSKDVFLLMNSTRAPGTQAVSPPMPPGATGPAVYHAASPPMPPGATGPAVYHAGSPPMPPGATGAAPNHAASSSRSNSYPQMTLNAMLNSPARLSQPHLHPDKPNGALWFGIDPCIHAFIRATWQGYYMGPWKSWNKVPEERKDSWWQTFVQNFYWEPQFNDLVYGLWKKETMTTVGERISKKKRQHKKPNIGRLMKLKRKLSKKAAKSRKADPVGKGCHKHNAGPRCFARIAYNMTQASGEPPSYTALVRETHSRPDGTFVDYRAEELVTQAEMEATQLSNTEGSPGSPSASSAPSRLMLNKAYLKSKREYFYGLGSEQFREHAPSSRVPNGIARNLDLEMRVGGLETTLQSVTSDVAGVKQDVSDMRQDFAATREAINQLLQTLRPPQAPTGQTSDHQAQAPTGQPNPLNGI</sequence>
<dbReference type="Pfam" id="PF03004">
    <property type="entry name" value="Transposase_24"/>
    <property type="match status" value="1"/>
</dbReference>
<protein>
    <recommendedName>
        <fullName evidence="2">Transposase-associated domain-containing protein</fullName>
    </recommendedName>
</protein>
<gene>
    <name evidence="3" type="ORF">HID58_015347</name>
</gene>
<dbReference type="PANTHER" id="PTHR33411:SF34">
    <property type="entry name" value="PROTEIN, PUTATIVE-RELATED"/>
    <property type="match status" value="1"/>
</dbReference>
<dbReference type="EMBL" id="JAGKQM010000004">
    <property type="protein sequence ID" value="KAH0929620.1"/>
    <property type="molecule type" value="Genomic_DNA"/>
</dbReference>
<evidence type="ECO:0000259" key="2">
    <source>
        <dbReference type="Pfam" id="PF13963"/>
    </source>
</evidence>
<feature type="region of interest" description="Disordered" evidence="1">
    <location>
        <begin position="287"/>
        <end position="320"/>
    </location>
</feature>
<evidence type="ECO:0000256" key="1">
    <source>
        <dbReference type="SAM" id="MobiDB-lite"/>
    </source>
</evidence>
<evidence type="ECO:0000313" key="3">
    <source>
        <dbReference type="EMBL" id="KAH0929620.1"/>
    </source>
</evidence>
<dbReference type="PANTHER" id="PTHR33411">
    <property type="entry name" value="OS08G0392500 PROTEIN"/>
    <property type="match status" value="1"/>
</dbReference>
<dbReference type="InterPro" id="IPR004252">
    <property type="entry name" value="Probable_transposase_24"/>
</dbReference>
<reference evidence="3 4" key="1">
    <citation type="submission" date="2021-05" db="EMBL/GenBank/DDBJ databases">
        <title>Genome Assembly of Synthetic Allotetraploid Brassica napus Reveals Homoeologous Exchanges between Subgenomes.</title>
        <authorList>
            <person name="Davis J.T."/>
        </authorList>
    </citation>
    <scope>NUCLEOTIDE SEQUENCE [LARGE SCALE GENOMIC DNA]</scope>
    <source>
        <strain evidence="4">cv. Da-Ae</strain>
        <tissue evidence="3">Seedling</tissue>
    </source>
</reference>
<dbReference type="Pfam" id="PF13963">
    <property type="entry name" value="Transpos_assoc"/>
    <property type="match status" value="1"/>
</dbReference>
<keyword evidence="4" id="KW-1185">Reference proteome</keyword>
<feature type="domain" description="Transposase-associated" evidence="2">
    <location>
        <begin position="10"/>
        <end position="90"/>
    </location>
</feature>
<evidence type="ECO:0000313" key="4">
    <source>
        <dbReference type="Proteomes" id="UP000824890"/>
    </source>
</evidence>
<feature type="region of interest" description="Disordered" evidence="1">
    <location>
        <begin position="628"/>
        <end position="656"/>
    </location>
</feature>
<organism evidence="3 4">
    <name type="scientific">Brassica napus</name>
    <name type="common">Rape</name>
    <dbReference type="NCBI Taxonomy" id="3708"/>
    <lineage>
        <taxon>Eukaryota</taxon>
        <taxon>Viridiplantae</taxon>
        <taxon>Streptophyta</taxon>
        <taxon>Embryophyta</taxon>
        <taxon>Tracheophyta</taxon>
        <taxon>Spermatophyta</taxon>
        <taxon>Magnoliopsida</taxon>
        <taxon>eudicotyledons</taxon>
        <taxon>Gunneridae</taxon>
        <taxon>Pentapetalae</taxon>
        <taxon>rosids</taxon>
        <taxon>malvids</taxon>
        <taxon>Brassicales</taxon>
        <taxon>Brassicaceae</taxon>
        <taxon>Brassiceae</taxon>
        <taxon>Brassica</taxon>
    </lineage>
</organism>
<feature type="non-terminal residue" evidence="3">
    <location>
        <position position="1"/>
    </location>
</feature>
<name>A0ABQ8DMA2_BRANA</name>
<comment type="caution">
    <text evidence="3">The sequence shown here is derived from an EMBL/GenBank/DDBJ whole genome shotgun (WGS) entry which is preliminary data.</text>
</comment>
<accession>A0ABQ8DMA2</accession>
<dbReference type="Proteomes" id="UP000824890">
    <property type="component" value="Unassembled WGS sequence"/>
</dbReference>
<dbReference type="InterPro" id="IPR029480">
    <property type="entry name" value="Transpos_assoc"/>
</dbReference>